<dbReference type="STRING" id="452637.Oter_2915"/>
<evidence type="ECO:0000313" key="2">
    <source>
        <dbReference type="Proteomes" id="UP000007013"/>
    </source>
</evidence>
<gene>
    <name evidence="1" type="ordered locus">Oter_2915</name>
</gene>
<reference evidence="1 2" key="1">
    <citation type="journal article" date="2011" name="J. Bacteriol.">
        <title>Genome sequence of the verrucomicrobium Opitutus terrae PB90-1, an abundant inhabitant of rice paddy soil ecosystems.</title>
        <authorList>
            <person name="van Passel M.W."/>
            <person name="Kant R."/>
            <person name="Palva A."/>
            <person name="Copeland A."/>
            <person name="Lucas S."/>
            <person name="Lapidus A."/>
            <person name="Glavina del Rio T."/>
            <person name="Pitluck S."/>
            <person name="Goltsman E."/>
            <person name="Clum A."/>
            <person name="Sun H."/>
            <person name="Schmutz J."/>
            <person name="Larimer F.W."/>
            <person name="Land M.L."/>
            <person name="Hauser L."/>
            <person name="Kyrpides N."/>
            <person name="Mikhailova N."/>
            <person name="Richardson P.P."/>
            <person name="Janssen P.H."/>
            <person name="de Vos W.M."/>
            <person name="Smidt H."/>
        </authorList>
    </citation>
    <scope>NUCLEOTIDE SEQUENCE [LARGE SCALE GENOMIC DNA]</scope>
    <source>
        <strain evidence="2">DSM 11246 / JCM 15787 / PB90-1</strain>
    </source>
</reference>
<protein>
    <recommendedName>
        <fullName evidence="3">Alpha-L-rhamnosidase six-hairpin glycosidase domain-containing protein</fullName>
    </recommendedName>
</protein>
<sequence>MTQDLLALSDHEPPMGDLFTDARLDTGRAVWTGRLPGEREMAKKRIVHQRVVRLHGEAKLLRLGLRRGQGYHKCGSRQDLDWVTSLRVLGWTGGRWREVWRGDDLRAPAVGAVRWIKLPQMTVSGVILEVRRSGIDDGWTPWNLAMSAFVLEGELLVPIAPRQERLLTLESVELSGLPRGVTAEVRDGSVRYRTREFEVGFAVGRPGFSFFGLHVEDDANAGINLLTTRPPLFHQGPQLHPLGAPPLIAPAVRCDLEGAVRVKGATVRYAFSTGGQHYTLTWRVSSQGLELRAERSAERALFAWHSAAWQIGLRNSASPSQVLGRLLMDGESGAVALPALLTLPAFGSWDIRSSSPAGWARSDCRRSQDVNTLELKVGEERTPEGMYRLPAGTHRAIFTLTPHRPGALLHASAPAVAKRAVARTRWTALTFRSDTATLSNNGASMHCPICMDTWSAIAPGLGEVFPGLPATEFLRLSLERWLTGGPGYAAGRLLQGGRAHDADDEYLMTGASALLGLGNFLRQTATRGWFREYRPWITAKLRAAEQRDLDGDGLIESAYRTGVSGTSQWSTCWFDVISFGWKDAFANAILYGALGALEGGLERCDEKAEARTLRAWAERLKLNYRAAFWNEQTGWLAGWRCRAGKLHDYAFLPINGAAVAVGLIEGAEARVMLRRLLTEAARVRMPDAALGMPGNLWPIPDFDLADIMQGYPLGYYQNGGRTHSQTRHLIMGLYRCGLTREADRLLKRLCVGFADARVFGGNQSGVDWRYWDDRPCGYEGLLTDQFGVLEPILWRWGAQASRS</sequence>
<dbReference type="eggNOG" id="ENOG5033T46">
    <property type="taxonomic scope" value="Bacteria"/>
</dbReference>
<dbReference type="GO" id="GO:0005975">
    <property type="term" value="P:carbohydrate metabolic process"/>
    <property type="evidence" value="ECO:0007669"/>
    <property type="project" value="InterPro"/>
</dbReference>
<name>B1ZY47_OPITP</name>
<dbReference type="OrthoDB" id="9806701at2"/>
<dbReference type="RefSeq" id="WP_012375731.1">
    <property type="nucleotide sequence ID" value="NC_010571.1"/>
</dbReference>
<dbReference type="InterPro" id="IPR012341">
    <property type="entry name" value="6hp_glycosidase-like_sf"/>
</dbReference>
<dbReference type="InterPro" id="IPR008928">
    <property type="entry name" value="6-hairpin_glycosidase_sf"/>
</dbReference>
<organism evidence="1 2">
    <name type="scientific">Opitutus terrae (strain DSM 11246 / JCM 15787 / PB90-1)</name>
    <dbReference type="NCBI Taxonomy" id="452637"/>
    <lineage>
        <taxon>Bacteria</taxon>
        <taxon>Pseudomonadati</taxon>
        <taxon>Verrucomicrobiota</taxon>
        <taxon>Opitutia</taxon>
        <taxon>Opitutales</taxon>
        <taxon>Opitutaceae</taxon>
        <taxon>Opitutus</taxon>
    </lineage>
</organism>
<evidence type="ECO:0000313" key="1">
    <source>
        <dbReference type="EMBL" id="ACB76196.1"/>
    </source>
</evidence>
<dbReference type="Gene3D" id="1.50.10.10">
    <property type="match status" value="1"/>
</dbReference>
<evidence type="ECO:0008006" key="3">
    <source>
        <dbReference type="Google" id="ProtNLM"/>
    </source>
</evidence>
<dbReference type="Proteomes" id="UP000007013">
    <property type="component" value="Chromosome"/>
</dbReference>
<dbReference type="EMBL" id="CP001032">
    <property type="protein sequence ID" value="ACB76196.1"/>
    <property type="molecule type" value="Genomic_DNA"/>
</dbReference>
<proteinExistence type="predicted"/>
<accession>B1ZY47</accession>
<dbReference type="KEGG" id="ote:Oter_2915"/>
<dbReference type="HOGENOM" id="CLU_350189_0_0_0"/>
<keyword evidence="2" id="KW-1185">Reference proteome</keyword>
<dbReference type="SUPFAM" id="SSF48208">
    <property type="entry name" value="Six-hairpin glycosidases"/>
    <property type="match status" value="1"/>
</dbReference>
<dbReference type="AlphaFoldDB" id="B1ZY47"/>